<gene>
    <name evidence="1" type="ORF">A2024_05725</name>
</gene>
<protein>
    <submittedName>
        <fullName evidence="1">Uncharacterized protein</fullName>
    </submittedName>
</protein>
<dbReference type="EMBL" id="MFFM01000009">
    <property type="protein sequence ID" value="OGF14032.1"/>
    <property type="molecule type" value="Genomic_DNA"/>
</dbReference>
<reference evidence="1 2" key="1">
    <citation type="journal article" date="2016" name="Nat. Commun.">
        <title>Thousands of microbial genomes shed light on interconnected biogeochemical processes in an aquifer system.</title>
        <authorList>
            <person name="Anantharaman K."/>
            <person name="Brown C.T."/>
            <person name="Hug L.A."/>
            <person name="Sharon I."/>
            <person name="Castelle C.J."/>
            <person name="Probst A.J."/>
            <person name="Thomas B.C."/>
            <person name="Singh A."/>
            <person name="Wilkins M.J."/>
            <person name="Karaoz U."/>
            <person name="Brodie E.L."/>
            <person name="Williams K.H."/>
            <person name="Hubbard S.S."/>
            <person name="Banfield J.F."/>
        </authorList>
    </citation>
    <scope>NUCLEOTIDE SEQUENCE [LARGE SCALE GENOMIC DNA]</scope>
</reference>
<accession>A0A1F5RI61</accession>
<evidence type="ECO:0000313" key="1">
    <source>
        <dbReference type="EMBL" id="OGF14032.1"/>
    </source>
</evidence>
<name>A0A1F5RI61_9BACT</name>
<comment type="caution">
    <text evidence="1">The sequence shown here is derived from an EMBL/GenBank/DDBJ whole genome shotgun (WGS) entry which is preliminary data.</text>
</comment>
<evidence type="ECO:0000313" key="2">
    <source>
        <dbReference type="Proteomes" id="UP000177230"/>
    </source>
</evidence>
<dbReference type="AlphaFoldDB" id="A0A1F5RI61"/>
<proteinExistence type="predicted"/>
<sequence>MSQNDRAYILEELSNKIVDNLQDINLFARLLQSDDFPKNEATLLLEQVLRAATLYGSAIIKAAILREFSPDLIASVYEGVLLAFFEDIILTIKRDQYPEVNAIVPSLIRHSSVVPRLLWREYVLSLIDQAKSGSYQGAPAARNILLELPSEIAKEGIQNIDNKYLLFNYQYDFLKQFIGKYIDCALQIQKKMFIDYARMTAKEFYEKYFPDEWEI</sequence>
<organism evidence="1 2">
    <name type="scientific">Candidatus Edwardsbacteria bacterium GWF2_54_11</name>
    <dbReference type="NCBI Taxonomy" id="1817851"/>
    <lineage>
        <taxon>Bacteria</taxon>
        <taxon>Candidatus Edwardsiibacteriota</taxon>
    </lineage>
</organism>
<dbReference type="Proteomes" id="UP000177230">
    <property type="component" value="Unassembled WGS sequence"/>
</dbReference>